<reference evidence="11 12" key="1">
    <citation type="submission" date="2020-12" db="EMBL/GenBank/DDBJ databases">
        <title>Oil enriched cultivation method for isolating marine PHA-producing bacteria.</title>
        <authorList>
            <person name="Zheng W."/>
            <person name="Yu S."/>
            <person name="Huang Y."/>
        </authorList>
    </citation>
    <scope>NUCLEOTIDE SEQUENCE [LARGE SCALE GENOMIC DNA]</scope>
    <source>
        <strain evidence="11 12">SN0-2</strain>
    </source>
</reference>
<organism evidence="11 12">
    <name type="scientific">Microbulbifer salipaludis</name>
    <dbReference type="NCBI Taxonomy" id="187980"/>
    <lineage>
        <taxon>Bacteria</taxon>
        <taxon>Pseudomonadati</taxon>
        <taxon>Pseudomonadota</taxon>
        <taxon>Gammaproteobacteria</taxon>
        <taxon>Cellvibrionales</taxon>
        <taxon>Microbulbiferaceae</taxon>
        <taxon>Microbulbifer</taxon>
    </lineage>
</organism>
<evidence type="ECO:0000256" key="7">
    <source>
        <dbReference type="ARBA" id="ARBA00041803"/>
    </source>
</evidence>
<evidence type="ECO:0000259" key="10">
    <source>
        <dbReference type="Pfam" id="PF00849"/>
    </source>
</evidence>
<protein>
    <recommendedName>
        <fullName evidence="6">tRNA pseudouridine synthase C</fullName>
        <ecNumber evidence="5">5.4.99.26</ecNumber>
    </recommendedName>
    <alternativeName>
        <fullName evidence="8">tRNA pseudouridine(65) synthase</fullName>
    </alternativeName>
    <alternativeName>
        <fullName evidence="9">tRNA pseudouridylate synthase C</fullName>
    </alternativeName>
    <alternativeName>
        <fullName evidence="7">tRNA-uridine isomerase C</fullName>
    </alternativeName>
</protein>
<dbReference type="InterPro" id="IPR050188">
    <property type="entry name" value="RluA_PseudoU_synthase"/>
</dbReference>
<evidence type="ECO:0000256" key="4">
    <source>
        <dbReference type="ARBA" id="ARBA00037670"/>
    </source>
</evidence>
<dbReference type="EMBL" id="JAEKJR010000002">
    <property type="protein sequence ID" value="MBN8431328.1"/>
    <property type="molecule type" value="Genomic_DNA"/>
</dbReference>
<dbReference type="Gene3D" id="3.30.2350.10">
    <property type="entry name" value="Pseudouridine synthase"/>
    <property type="match status" value="1"/>
</dbReference>
<comment type="caution">
    <text evidence="11">The sequence shown here is derived from an EMBL/GenBank/DDBJ whole genome shotgun (WGS) entry which is preliminary data.</text>
</comment>
<evidence type="ECO:0000256" key="8">
    <source>
        <dbReference type="ARBA" id="ARBA00041975"/>
    </source>
</evidence>
<sequence>MTPELLFEDDHLIAAYKPEGWLVHRSDIDKYEDRILLQYLRDLVGAHLYPVHRLDKPTSGVIVFGKSGAAAAKLQAQLDSDSAVKQYLAVCRGYCPEQGIIDHPLPPVADFKHQRKRPKSDLPKQSAITLYRRIATVELPYPVDRYPSSRYSLVEVELKTGRRHQIRRHFKHLSHPLIGCPKYGKSTHNHFFAEQLHCARLLLHAYRLCLRHPETGEEMTFVAPPKGCFRSLLKQFGWRLPDSPTSPAVALAEHTQQPRN</sequence>
<accession>A0ABS3E7M6</accession>
<dbReference type="InterPro" id="IPR006145">
    <property type="entry name" value="PsdUridine_synth_RsuA/RluA"/>
</dbReference>
<dbReference type="SUPFAM" id="SSF55120">
    <property type="entry name" value="Pseudouridine synthase"/>
    <property type="match status" value="1"/>
</dbReference>
<evidence type="ECO:0000256" key="3">
    <source>
        <dbReference type="ARBA" id="ARBA00036607"/>
    </source>
</evidence>
<proteinExistence type="predicted"/>
<evidence type="ECO:0000256" key="9">
    <source>
        <dbReference type="ARBA" id="ARBA00043049"/>
    </source>
</evidence>
<keyword evidence="12" id="KW-1185">Reference proteome</keyword>
<feature type="domain" description="Pseudouridine synthase RsuA/RluA-like" evidence="10">
    <location>
        <begin position="11"/>
        <end position="172"/>
    </location>
</feature>
<keyword evidence="2" id="KW-0413">Isomerase</keyword>
<name>A0ABS3E7M6_9GAMM</name>
<keyword evidence="1" id="KW-0819">tRNA processing</keyword>
<evidence type="ECO:0000313" key="12">
    <source>
        <dbReference type="Proteomes" id="UP000664293"/>
    </source>
</evidence>
<evidence type="ECO:0000313" key="11">
    <source>
        <dbReference type="EMBL" id="MBN8431328.1"/>
    </source>
</evidence>
<comment type="function">
    <text evidence="4">Responsible for synthesis of pseudouridine from uracil-65 in transfer RNAs.</text>
</comment>
<gene>
    <name evidence="11" type="ORF">JF535_10750</name>
</gene>
<evidence type="ECO:0000256" key="5">
    <source>
        <dbReference type="ARBA" id="ARBA00038943"/>
    </source>
</evidence>
<evidence type="ECO:0000256" key="6">
    <source>
        <dbReference type="ARBA" id="ARBA00040675"/>
    </source>
</evidence>
<evidence type="ECO:0000256" key="1">
    <source>
        <dbReference type="ARBA" id="ARBA00022694"/>
    </source>
</evidence>
<dbReference type="PROSITE" id="PS01129">
    <property type="entry name" value="PSI_RLU"/>
    <property type="match status" value="1"/>
</dbReference>
<dbReference type="Proteomes" id="UP000664293">
    <property type="component" value="Unassembled WGS sequence"/>
</dbReference>
<dbReference type="PANTHER" id="PTHR21600">
    <property type="entry name" value="MITOCHONDRIAL RNA PSEUDOURIDINE SYNTHASE"/>
    <property type="match status" value="1"/>
</dbReference>
<dbReference type="InterPro" id="IPR020103">
    <property type="entry name" value="PsdUridine_synth_cat_dom_sf"/>
</dbReference>
<evidence type="ECO:0000256" key="2">
    <source>
        <dbReference type="ARBA" id="ARBA00023235"/>
    </source>
</evidence>
<dbReference type="EC" id="5.4.99.26" evidence="5"/>
<comment type="catalytic activity">
    <reaction evidence="3">
        <text>uridine(65) in tRNA = pseudouridine(65) in tRNA</text>
        <dbReference type="Rhea" id="RHEA:42536"/>
        <dbReference type="Rhea" id="RHEA-COMP:10103"/>
        <dbReference type="Rhea" id="RHEA-COMP:10104"/>
        <dbReference type="ChEBI" id="CHEBI:65314"/>
        <dbReference type="ChEBI" id="CHEBI:65315"/>
        <dbReference type="EC" id="5.4.99.26"/>
    </reaction>
</comment>
<dbReference type="InterPro" id="IPR006224">
    <property type="entry name" value="PsdUridine_synth_RluA-like_CS"/>
</dbReference>
<dbReference type="Pfam" id="PF00849">
    <property type="entry name" value="PseudoU_synth_2"/>
    <property type="match status" value="1"/>
</dbReference>
<dbReference type="PANTHER" id="PTHR21600:SF56">
    <property type="entry name" value="TRNA PSEUDOURIDINE SYNTHASE C"/>
    <property type="match status" value="1"/>
</dbReference>
<dbReference type="RefSeq" id="WP_207001954.1">
    <property type="nucleotide sequence ID" value="NZ_JAEKJR010000002.1"/>
</dbReference>